<keyword evidence="1" id="KW-0723">Serine/threonine-protein kinase</keyword>
<dbReference type="RefSeq" id="WP_186286906.1">
    <property type="nucleotide sequence ID" value="NZ_JACMSF010000062.1"/>
</dbReference>
<dbReference type="SUPFAM" id="SSF55874">
    <property type="entry name" value="ATPase domain of HSP90 chaperone/DNA topoisomerase II/histidine kinase"/>
    <property type="match status" value="1"/>
</dbReference>
<dbReference type="InterPro" id="IPR050267">
    <property type="entry name" value="Anti-sigma-factor_SerPK"/>
</dbReference>
<evidence type="ECO:0000256" key="1">
    <source>
        <dbReference type="ARBA" id="ARBA00022527"/>
    </source>
</evidence>
<keyword evidence="4" id="KW-1185">Reference proteome</keyword>
<protein>
    <submittedName>
        <fullName evidence="3">ATP-binding protein</fullName>
    </submittedName>
</protein>
<sequence>MTSQLETLTHRHVLTLPTLPSAVRLARETAEKALVEWGIGLRHPAVDPALLILGELVTNSVRHAAVLSPQLTVIYAAGADCLAFAVHDRHPHQPALYGSGTGSGTGAGTGGLATVMELTHGLGGTAVVRADADGQGKSIWITLPLGSGRKTANGQPAQGSSPP</sequence>
<keyword evidence="1" id="KW-0418">Kinase</keyword>
<dbReference type="AlphaFoldDB" id="A0A7X1JA01"/>
<dbReference type="Gene3D" id="3.30.565.10">
    <property type="entry name" value="Histidine kinase-like ATPase, C-terminal domain"/>
    <property type="match status" value="1"/>
</dbReference>
<dbReference type="InterPro" id="IPR036890">
    <property type="entry name" value="HATPase_C_sf"/>
</dbReference>
<dbReference type="CDD" id="cd16936">
    <property type="entry name" value="HATPase_RsbW-like"/>
    <property type="match status" value="1"/>
</dbReference>
<evidence type="ECO:0000313" key="3">
    <source>
        <dbReference type="EMBL" id="MBC2906943.1"/>
    </source>
</evidence>
<keyword evidence="3" id="KW-0067">ATP-binding</keyword>
<comment type="caution">
    <text evidence="3">The sequence shown here is derived from an EMBL/GenBank/DDBJ whole genome shotgun (WGS) entry which is preliminary data.</text>
</comment>
<dbReference type="PANTHER" id="PTHR35526">
    <property type="entry name" value="ANTI-SIGMA-F FACTOR RSBW-RELATED"/>
    <property type="match status" value="1"/>
</dbReference>
<organism evidence="3 4">
    <name type="scientific">Streptomyces cupreus</name>
    <dbReference type="NCBI Taxonomy" id="2759956"/>
    <lineage>
        <taxon>Bacteria</taxon>
        <taxon>Bacillati</taxon>
        <taxon>Actinomycetota</taxon>
        <taxon>Actinomycetes</taxon>
        <taxon>Kitasatosporales</taxon>
        <taxon>Streptomycetaceae</taxon>
        <taxon>Streptomyces</taxon>
    </lineage>
</organism>
<name>A0A7X1JA01_9ACTN</name>
<dbReference type="Pfam" id="PF02518">
    <property type="entry name" value="HATPase_c"/>
    <property type="match status" value="1"/>
</dbReference>
<dbReference type="InterPro" id="IPR003594">
    <property type="entry name" value="HATPase_dom"/>
</dbReference>
<accession>A0A7X1JA01</accession>
<dbReference type="PANTHER" id="PTHR35526:SF3">
    <property type="entry name" value="ANTI-SIGMA-F FACTOR RSBW"/>
    <property type="match status" value="1"/>
</dbReference>
<evidence type="ECO:0000259" key="2">
    <source>
        <dbReference type="Pfam" id="PF02518"/>
    </source>
</evidence>
<feature type="domain" description="Histidine kinase/HSP90-like ATPase" evidence="2">
    <location>
        <begin position="51"/>
        <end position="146"/>
    </location>
</feature>
<proteinExistence type="predicted"/>
<gene>
    <name evidence="3" type="ORF">H4N64_36590</name>
</gene>
<dbReference type="GO" id="GO:0004674">
    <property type="term" value="F:protein serine/threonine kinase activity"/>
    <property type="evidence" value="ECO:0007669"/>
    <property type="project" value="UniProtKB-KW"/>
</dbReference>
<dbReference type="EMBL" id="JACMSF010000062">
    <property type="protein sequence ID" value="MBC2906943.1"/>
    <property type="molecule type" value="Genomic_DNA"/>
</dbReference>
<dbReference type="Proteomes" id="UP000584670">
    <property type="component" value="Unassembled WGS sequence"/>
</dbReference>
<reference evidence="3 4" key="1">
    <citation type="submission" date="2020-08" db="EMBL/GenBank/DDBJ databases">
        <title>Streptomyces sp. PSKA01 genome sequencing and assembly.</title>
        <authorList>
            <person name="Mandal S."/>
            <person name="Maiti P.K."/>
            <person name="Das P."/>
        </authorList>
    </citation>
    <scope>NUCLEOTIDE SEQUENCE [LARGE SCALE GENOMIC DNA]</scope>
    <source>
        <strain evidence="3 4">PSKA01</strain>
    </source>
</reference>
<evidence type="ECO:0000313" key="4">
    <source>
        <dbReference type="Proteomes" id="UP000584670"/>
    </source>
</evidence>
<dbReference type="GO" id="GO:0005524">
    <property type="term" value="F:ATP binding"/>
    <property type="evidence" value="ECO:0007669"/>
    <property type="project" value="UniProtKB-KW"/>
</dbReference>
<keyword evidence="1" id="KW-0808">Transferase</keyword>
<keyword evidence="3" id="KW-0547">Nucleotide-binding</keyword>